<evidence type="ECO:0000313" key="5">
    <source>
        <dbReference type="Proteomes" id="UP000680815"/>
    </source>
</evidence>
<dbReference type="EMBL" id="JAGIYZ010000041">
    <property type="protein sequence ID" value="MBP0466879.1"/>
    <property type="molecule type" value="Genomic_DNA"/>
</dbReference>
<dbReference type="SUPFAM" id="SSF160544">
    <property type="entry name" value="EscU C-terminal domain-like"/>
    <property type="match status" value="1"/>
</dbReference>
<reference evidence="4 5" key="1">
    <citation type="submission" date="2021-03" db="EMBL/GenBank/DDBJ databases">
        <authorList>
            <person name="So Y."/>
        </authorList>
    </citation>
    <scope>NUCLEOTIDE SEQUENCE [LARGE SCALE GENOMIC DNA]</scope>
    <source>
        <strain evidence="4 5">PWR1</strain>
    </source>
</reference>
<feature type="region of interest" description="Disordered" evidence="2">
    <location>
        <begin position="1"/>
        <end position="29"/>
    </location>
</feature>
<dbReference type="PRINTS" id="PR00950">
    <property type="entry name" value="TYPE3IMSPROT"/>
</dbReference>
<dbReference type="RefSeq" id="WP_209354263.1">
    <property type="nucleotide sequence ID" value="NZ_JAGIYZ010000041.1"/>
</dbReference>
<organism evidence="4 5">
    <name type="scientific">Roseomonas nitratireducens</name>
    <dbReference type="NCBI Taxonomy" id="2820810"/>
    <lineage>
        <taxon>Bacteria</taxon>
        <taxon>Pseudomonadati</taxon>
        <taxon>Pseudomonadota</taxon>
        <taxon>Alphaproteobacteria</taxon>
        <taxon>Acetobacterales</taxon>
        <taxon>Roseomonadaceae</taxon>
        <taxon>Roseomonas</taxon>
    </lineage>
</organism>
<dbReference type="Pfam" id="PF01312">
    <property type="entry name" value="Bac_export_2"/>
    <property type="match status" value="1"/>
</dbReference>
<sequence length="355" mass="37627">MAEGGGQENEAEDKTEAATPRRIEKAREEGQVAVSRELAGLGALAGGVLGLMIALPPLGAEMMRGFRGAMARSHELVPLDAAIEMARLGLMAALPAAMLAAAGAVAATFGQTRLLVSAKGLKPQLSRINPLAALKRLFGVEGAIEFLRTLIKLGLVGAALWWAVGDIAGLPALLHLPAGALLARSGQASLDLALAALAAFAAIAALDYLWVRFRHLRQLRMSRQDLKEEMRESEGDPHIKARLRQIREKRARSRMMAAVPKAAVIITNPTHFAVALAYDQGGSAAPRIVAKGADAVAARIREVATESGVPIVSNPPLARALFRLELETEIPPEHYQAVAEIIAYVWRLGGRGQAG</sequence>
<keyword evidence="4" id="KW-0969">Cilium</keyword>
<dbReference type="Gene3D" id="3.40.1690.10">
    <property type="entry name" value="secretion proteins EscU"/>
    <property type="match status" value="1"/>
</dbReference>
<keyword evidence="4" id="KW-0282">Flagellum</keyword>
<feature type="transmembrane region" description="Helical" evidence="3">
    <location>
        <begin position="192"/>
        <end position="211"/>
    </location>
</feature>
<dbReference type="InterPro" id="IPR006135">
    <property type="entry name" value="T3SS_substrate_exporter"/>
</dbReference>
<dbReference type="PANTHER" id="PTHR30531">
    <property type="entry name" value="FLAGELLAR BIOSYNTHETIC PROTEIN FLHB"/>
    <property type="match status" value="1"/>
</dbReference>
<keyword evidence="4" id="KW-0966">Cell projection</keyword>
<dbReference type="Proteomes" id="UP000680815">
    <property type="component" value="Unassembled WGS sequence"/>
</dbReference>
<gene>
    <name evidence="4" type="ORF">J5Y09_23320</name>
</gene>
<evidence type="ECO:0000313" key="4">
    <source>
        <dbReference type="EMBL" id="MBP0466879.1"/>
    </source>
</evidence>
<keyword evidence="5" id="KW-1185">Reference proteome</keyword>
<evidence type="ECO:0000256" key="2">
    <source>
        <dbReference type="SAM" id="MobiDB-lite"/>
    </source>
</evidence>
<keyword evidence="3" id="KW-0472">Membrane</keyword>
<comment type="similarity">
    <text evidence="1">Belongs to the type III secretion exporter family.</text>
</comment>
<proteinExistence type="inferred from homology"/>
<keyword evidence="3" id="KW-0812">Transmembrane</keyword>
<feature type="compositionally biased region" description="Basic and acidic residues" evidence="2">
    <location>
        <begin position="12"/>
        <end position="29"/>
    </location>
</feature>
<evidence type="ECO:0000256" key="1">
    <source>
        <dbReference type="ARBA" id="ARBA00010690"/>
    </source>
</evidence>
<feature type="transmembrane region" description="Helical" evidence="3">
    <location>
        <begin position="88"/>
        <end position="109"/>
    </location>
</feature>
<feature type="transmembrane region" description="Helical" evidence="3">
    <location>
        <begin position="38"/>
        <end position="58"/>
    </location>
</feature>
<dbReference type="PANTHER" id="PTHR30531:SF12">
    <property type="entry name" value="FLAGELLAR BIOSYNTHETIC PROTEIN FLHB"/>
    <property type="match status" value="1"/>
</dbReference>
<keyword evidence="3" id="KW-1133">Transmembrane helix</keyword>
<comment type="caution">
    <text evidence="4">The sequence shown here is derived from an EMBL/GenBank/DDBJ whole genome shotgun (WGS) entry which is preliminary data.</text>
</comment>
<protein>
    <submittedName>
        <fullName evidence="4">Flagellar biosynthesis protein FlhB</fullName>
    </submittedName>
</protein>
<name>A0ABS4AZV2_9PROT</name>
<accession>A0ABS4AZV2</accession>
<feature type="transmembrane region" description="Helical" evidence="3">
    <location>
        <begin position="153"/>
        <end position="172"/>
    </location>
</feature>
<evidence type="ECO:0000256" key="3">
    <source>
        <dbReference type="SAM" id="Phobius"/>
    </source>
</evidence>
<dbReference type="InterPro" id="IPR029025">
    <property type="entry name" value="T3SS_substrate_exporter_C"/>
</dbReference>